<accession>A0A098VQG5</accession>
<dbReference type="RefSeq" id="XP_013237695.1">
    <property type="nucleotide sequence ID" value="XM_013382241.1"/>
</dbReference>
<organism evidence="3 4">
    <name type="scientific">Mitosporidium daphniae</name>
    <dbReference type="NCBI Taxonomy" id="1485682"/>
    <lineage>
        <taxon>Eukaryota</taxon>
        <taxon>Fungi</taxon>
        <taxon>Fungi incertae sedis</taxon>
        <taxon>Microsporidia</taxon>
        <taxon>Mitosporidium</taxon>
    </lineage>
</organism>
<dbReference type="Proteomes" id="UP000029725">
    <property type="component" value="Unassembled WGS sequence"/>
</dbReference>
<dbReference type="Gene3D" id="3.30.900.10">
    <property type="entry name" value="HORMA domain"/>
    <property type="match status" value="1"/>
</dbReference>
<dbReference type="OrthoDB" id="21254at2759"/>
<comment type="caution">
    <text evidence="3">The sequence shown here is derived from an EMBL/GenBank/DDBJ whole genome shotgun (WGS) entry which is preliminary data.</text>
</comment>
<evidence type="ECO:0000259" key="2">
    <source>
        <dbReference type="PROSITE" id="PS50815"/>
    </source>
</evidence>
<evidence type="ECO:0000256" key="1">
    <source>
        <dbReference type="ARBA" id="ARBA00010348"/>
    </source>
</evidence>
<sequence length="205" mass="22912">MEHAAPFAMLMEFIEASLHCFLYSRSIYPSSFFAQSTSFDTPVWRCRHSVLCGYLQTLLASIGGLMKSNSMSAFTIVQCTKEAKEPLERLSLLIKSFGSPTAPLVEKEFLSVKTKLQTLILKVLDTGYKDKESPLATTFYVVVKLKSEDANREINMESLLSPVAPWHTVYDERGENSSKSAWSAFLGPSENAENFCIDLVLESSQ</sequence>
<dbReference type="PANTHER" id="PTHR11842">
    <property type="entry name" value="MITOTIC SPINDLE ASSEMBLY CHECKPOINT PROTEIN MAD2"/>
    <property type="match status" value="1"/>
</dbReference>
<dbReference type="InterPro" id="IPR036570">
    <property type="entry name" value="HORMA_dom_sf"/>
</dbReference>
<dbReference type="HOGENOM" id="CLU_050394_1_1_1"/>
<dbReference type="InterPro" id="IPR045091">
    <property type="entry name" value="Mad2-like"/>
</dbReference>
<comment type="similarity">
    <text evidence="1">Belongs to the MAD2 family.</text>
</comment>
<dbReference type="GO" id="GO:0016035">
    <property type="term" value="C:zeta DNA polymerase complex"/>
    <property type="evidence" value="ECO:0007669"/>
    <property type="project" value="TreeGrafter"/>
</dbReference>
<reference evidence="3 4" key="1">
    <citation type="submission" date="2014-04" db="EMBL/GenBank/DDBJ databases">
        <title>A new species of microsporidia sheds light on the evolution of extreme parasitism.</title>
        <authorList>
            <person name="Haag K.L."/>
            <person name="James T.Y."/>
            <person name="Larsson R."/>
            <person name="Schaer T.M."/>
            <person name="Refardt D."/>
            <person name="Pombert J.-F."/>
            <person name="Ebert D."/>
        </authorList>
    </citation>
    <scope>NUCLEOTIDE SEQUENCE [LARGE SCALE GENOMIC DNA]</scope>
    <source>
        <strain evidence="3 4">UGP3</strain>
        <tissue evidence="3">Spores</tissue>
    </source>
</reference>
<dbReference type="PANTHER" id="PTHR11842:SF10">
    <property type="entry name" value="MITOTIC SPINDLE ASSEMBLY CHECKPOINT PROTEIN MAD2B"/>
    <property type="match status" value="1"/>
</dbReference>
<keyword evidence="4" id="KW-1185">Reference proteome</keyword>
<proteinExistence type="inferred from homology"/>
<dbReference type="SUPFAM" id="SSF56019">
    <property type="entry name" value="The spindle assembly checkpoint protein mad2"/>
    <property type="match status" value="1"/>
</dbReference>
<protein>
    <submittedName>
        <fullName evidence="3">Spindle assembly checkpoint protein Mad2</fullName>
    </submittedName>
</protein>
<dbReference type="InterPro" id="IPR003511">
    <property type="entry name" value="HORMA_dom"/>
</dbReference>
<evidence type="ECO:0000313" key="4">
    <source>
        <dbReference type="Proteomes" id="UP000029725"/>
    </source>
</evidence>
<dbReference type="VEuPathDB" id="MicrosporidiaDB:DI09_3p300"/>
<dbReference type="EMBL" id="JMKJ01000333">
    <property type="protein sequence ID" value="KGG51268.1"/>
    <property type="molecule type" value="Genomic_DNA"/>
</dbReference>
<evidence type="ECO:0000313" key="3">
    <source>
        <dbReference type="EMBL" id="KGG51268.1"/>
    </source>
</evidence>
<dbReference type="GeneID" id="25259829"/>
<feature type="domain" description="HORMA" evidence="2">
    <location>
        <begin position="4"/>
        <end position="205"/>
    </location>
</feature>
<name>A0A098VQG5_9MICR</name>
<dbReference type="PROSITE" id="PS50815">
    <property type="entry name" value="HORMA"/>
    <property type="match status" value="1"/>
</dbReference>
<gene>
    <name evidence="3" type="ORF">DI09_3p300</name>
</gene>
<dbReference type="AlphaFoldDB" id="A0A098VQG5"/>